<dbReference type="AlphaFoldDB" id="A0A840NPU9"/>
<dbReference type="SUPFAM" id="SSF53474">
    <property type="entry name" value="alpha/beta-Hydrolases"/>
    <property type="match status" value="1"/>
</dbReference>
<dbReference type="Pfam" id="PF03583">
    <property type="entry name" value="LIP"/>
    <property type="match status" value="1"/>
</dbReference>
<name>A0A840NPU9_9PSEU</name>
<feature type="signal peptide" evidence="2">
    <location>
        <begin position="1"/>
        <end position="33"/>
    </location>
</feature>
<dbReference type="PROSITE" id="PS51318">
    <property type="entry name" value="TAT"/>
    <property type="match status" value="1"/>
</dbReference>
<dbReference type="PIRSF" id="PIRSF029171">
    <property type="entry name" value="Esterase_LipA"/>
    <property type="match status" value="1"/>
</dbReference>
<evidence type="ECO:0000256" key="1">
    <source>
        <dbReference type="SAM" id="MobiDB-lite"/>
    </source>
</evidence>
<reference evidence="3 4" key="1">
    <citation type="submission" date="2020-08" db="EMBL/GenBank/DDBJ databases">
        <title>Sequencing the genomes of 1000 actinobacteria strains.</title>
        <authorList>
            <person name="Klenk H.-P."/>
        </authorList>
    </citation>
    <scope>NUCLEOTIDE SEQUENCE [LARGE SCALE GENOMIC DNA]</scope>
    <source>
        <strain evidence="3 4">DSM 45582</strain>
    </source>
</reference>
<dbReference type="InterPro" id="IPR029058">
    <property type="entry name" value="AB_hydrolase_fold"/>
</dbReference>
<feature type="compositionally biased region" description="Low complexity" evidence="1">
    <location>
        <begin position="44"/>
        <end position="53"/>
    </location>
</feature>
<keyword evidence="3" id="KW-0378">Hydrolase</keyword>
<dbReference type="InterPro" id="IPR005152">
    <property type="entry name" value="Lipase_secreted"/>
</dbReference>
<evidence type="ECO:0000313" key="3">
    <source>
        <dbReference type="EMBL" id="MBB5071152.1"/>
    </source>
</evidence>
<dbReference type="Proteomes" id="UP000580474">
    <property type="component" value="Unassembled WGS sequence"/>
</dbReference>
<dbReference type="GO" id="GO:0004806">
    <property type="term" value="F:triacylglycerol lipase activity"/>
    <property type="evidence" value="ECO:0007669"/>
    <property type="project" value="InterPro"/>
</dbReference>
<feature type="chain" id="PRO_5032645388" evidence="2">
    <location>
        <begin position="34"/>
        <end position="422"/>
    </location>
</feature>
<dbReference type="Gene3D" id="1.10.260.130">
    <property type="match status" value="1"/>
</dbReference>
<dbReference type="Gene3D" id="3.40.50.1820">
    <property type="entry name" value="alpha/beta hydrolase"/>
    <property type="match status" value="1"/>
</dbReference>
<dbReference type="GO" id="GO:0016042">
    <property type="term" value="P:lipid catabolic process"/>
    <property type="evidence" value="ECO:0007669"/>
    <property type="project" value="InterPro"/>
</dbReference>
<feature type="region of interest" description="Disordered" evidence="1">
    <location>
        <begin position="33"/>
        <end position="75"/>
    </location>
</feature>
<comment type="caution">
    <text evidence="3">The sequence shown here is derived from an EMBL/GenBank/DDBJ whole genome shotgun (WGS) entry which is preliminary data.</text>
</comment>
<organism evidence="3 4">
    <name type="scientific">Saccharopolyspora gloriosae</name>
    <dbReference type="NCBI Taxonomy" id="455344"/>
    <lineage>
        <taxon>Bacteria</taxon>
        <taxon>Bacillati</taxon>
        <taxon>Actinomycetota</taxon>
        <taxon>Actinomycetes</taxon>
        <taxon>Pseudonocardiales</taxon>
        <taxon>Pseudonocardiaceae</taxon>
        <taxon>Saccharopolyspora</taxon>
    </lineage>
</organism>
<accession>A0A840NPU9</accession>
<dbReference type="EMBL" id="JACHIV010000001">
    <property type="protein sequence ID" value="MBB5071152.1"/>
    <property type="molecule type" value="Genomic_DNA"/>
</dbReference>
<protein>
    <submittedName>
        <fullName evidence="3">Dienelactone hydrolase</fullName>
    </submittedName>
</protein>
<gene>
    <name evidence="3" type="ORF">BJ969_004240</name>
</gene>
<dbReference type="InterPro" id="IPR006311">
    <property type="entry name" value="TAT_signal"/>
</dbReference>
<keyword evidence="2" id="KW-0732">Signal</keyword>
<keyword evidence="4" id="KW-1185">Reference proteome</keyword>
<dbReference type="PANTHER" id="PTHR34853">
    <property type="match status" value="1"/>
</dbReference>
<evidence type="ECO:0000256" key="2">
    <source>
        <dbReference type="SAM" id="SignalP"/>
    </source>
</evidence>
<evidence type="ECO:0000313" key="4">
    <source>
        <dbReference type="Proteomes" id="UP000580474"/>
    </source>
</evidence>
<sequence length="422" mass="44184">MTSNRRTRRMRAATGAALAAAVLAVLAAQPVQAAAPGNPDTGSPAAGPLGADLPPGPFDDSFYLPPPAPPQGRPGDIIRWRPAFPGSNAANADAWQVMYLSTNARGERNTVVGTILVPKGVDAAQAHIVGFGPGTQGPAFKCAPSKAMERGTLYDQPAINDALSAGYAVALTDYEGYAPGEANKPTYIVGRSEGPALLDAVRAAQRLPQAGLSPDAQVALQGYSQGGGAVMWAGEMQPDYAPELDLVGVAGGGVPADLNEVAAGLDGYVGFGFLAFAATGLDFSYPDLALDSYLNETGRADLADARENDCVVELLAKYPFKKISDYTHTDPLPTAEWQQRLAENKLGQGRINAPVFQYHATTDEIVNTPQAEALRSTYCAKGMDVTWKTYPSDHLTGIFAGNADAGRFLADRFAGKPTTPNC</sequence>
<dbReference type="PANTHER" id="PTHR34853:SF1">
    <property type="entry name" value="LIPASE 5"/>
    <property type="match status" value="1"/>
</dbReference>
<proteinExistence type="predicted"/>